<gene>
    <name evidence="2" type="ORF">SAMN04489732_11993</name>
</gene>
<evidence type="ECO:0000313" key="3">
    <source>
        <dbReference type="Proteomes" id="UP000198582"/>
    </source>
</evidence>
<protein>
    <submittedName>
        <fullName evidence="2">Uncharacterized protein</fullName>
    </submittedName>
</protein>
<feature type="compositionally biased region" description="Basic residues" evidence="1">
    <location>
        <begin position="45"/>
        <end position="54"/>
    </location>
</feature>
<accession>A0A1H8YJI7</accession>
<evidence type="ECO:0000256" key="1">
    <source>
        <dbReference type="SAM" id="MobiDB-lite"/>
    </source>
</evidence>
<reference evidence="2 3" key="1">
    <citation type="submission" date="2016-10" db="EMBL/GenBank/DDBJ databases">
        <authorList>
            <person name="de Groot N.N."/>
        </authorList>
    </citation>
    <scope>NUCLEOTIDE SEQUENCE [LARGE SCALE GENOMIC DNA]</scope>
    <source>
        <strain evidence="2 3">DSM 44993</strain>
    </source>
</reference>
<dbReference type="EMBL" id="FOEF01000019">
    <property type="protein sequence ID" value="SEP52211.1"/>
    <property type="molecule type" value="Genomic_DNA"/>
</dbReference>
<feature type="region of interest" description="Disordered" evidence="1">
    <location>
        <begin position="45"/>
        <end position="70"/>
    </location>
</feature>
<dbReference type="STRING" id="394193.SAMN04489732_11993"/>
<dbReference type="AlphaFoldDB" id="A0A1H8YJI7"/>
<organism evidence="2 3">
    <name type="scientific">Amycolatopsis saalfeldensis</name>
    <dbReference type="NCBI Taxonomy" id="394193"/>
    <lineage>
        <taxon>Bacteria</taxon>
        <taxon>Bacillati</taxon>
        <taxon>Actinomycetota</taxon>
        <taxon>Actinomycetes</taxon>
        <taxon>Pseudonocardiales</taxon>
        <taxon>Pseudonocardiaceae</taxon>
        <taxon>Amycolatopsis</taxon>
    </lineage>
</organism>
<evidence type="ECO:0000313" key="2">
    <source>
        <dbReference type="EMBL" id="SEP52211.1"/>
    </source>
</evidence>
<sequence>MSLTDVIEGTRQAVKSDPHNAAVSFSVANALVPDTATVVDVRVRNHSRSPRWARARWSPTSSGPRAWASH</sequence>
<proteinExistence type="predicted"/>
<name>A0A1H8YJI7_9PSEU</name>
<dbReference type="Proteomes" id="UP000198582">
    <property type="component" value="Unassembled WGS sequence"/>
</dbReference>
<keyword evidence="3" id="KW-1185">Reference proteome</keyword>